<organism evidence="2 3">
    <name type="scientific">Pseudomethylobacillus aquaticus</name>
    <dbReference type="NCBI Taxonomy" id="2676064"/>
    <lineage>
        <taxon>Bacteria</taxon>
        <taxon>Pseudomonadati</taxon>
        <taxon>Pseudomonadota</taxon>
        <taxon>Betaproteobacteria</taxon>
        <taxon>Nitrosomonadales</taxon>
        <taxon>Methylophilaceae</taxon>
        <taxon>Pseudomethylobacillus</taxon>
    </lineage>
</organism>
<evidence type="ECO:0000313" key="3">
    <source>
        <dbReference type="Proteomes" id="UP000275137"/>
    </source>
</evidence>
<dbReference type="InterPro" id="IPR027383">
    <property type="entry name" value="Znf_put"/>
</dbReference>
<dbReference type="Pfam" id="PF13490">
    <property type="entry name" value="zf-HC2"/>
    <property type="match status" value="1"/>
</dbReference>
<sequence>MLSCKQASQLISQSLDRRLSLRERFALRLHLLICDVCERFRQQLLLLRDMVHKLRSHAEQDADVQLTAAARQRIAARLEHSPKPESGGY</sequence>
<evidence type="ECO:0000259" key="1">
    <source>
        <dbReference type="Pfam" id="PF13490"/>
    </source>
</evidence>
<name>A0A3N0V830_9PROT</name>
<dbReference type="Proteomes" id="UP000275137">
    <property type="component" value="Unassembled WGS sequence"/>
</dbReference>
<evidence type="ECO:0000313" key="2">
    <source>
        <dbReference type="EMBL" id="ROH88518.1"/>
    </source>
</evidence>
<protein>
    <submittedName>
        <fullName evidence="2">Zf-HC2 domain-containing protein</fullName>
    </submittedName>
</protein>
<comment type="caution">
    <text evidence="2">The sequence shown here is derived from an EMBL/GenBank/DDBJ whole genome shotgun (WGS) entry which is preliminary data.</text>
</comment>
<dbReference type="AlphaFoldDB" id="A0A3N0V830"/>
<accession>A0A3N0V830</accession>
<keyword evidence="3" id="KW-1185">Reference proteome</keyword>
<proteinExistence type="predicted"/>
<feature type="domain" description="Putative zinc-finger" evidence="1">
    <location>
        <begin position="4"/>
        <end position="37"/>
    </location>
</feature>
<reference evidence="2 3" key="1">
    <citation type="submission" date="2018-10" db="EMBL/GenBank/DDBJ databases">
        <authorList>
            <person name="Chen W.-M."/>
        </authorList>
    </citation>
    <scope>NUCLEOTIDE SEQUENCE [LARGE SCALE GENOMIC DNA]</scope>
    <source>
        <strain evidence="2 3">H-5</strain>
    </source>
</reference>
<gene>
    <name evidence="2" type="ORF">ED236_03465</name>
</gene>
<dbReference type="RefSeq" id="WP_123236509.1">
    <property type="nucleotide sequence ID" value="NZ_RJVP01000001.1"/>
</dbReference>
<dbReference type="EMBL" id="RJVP01000001">
    <property type="protein sequence ID" value="ROH88518.1"/>
    <property type="molecule type" value="Genomic_DNA"/>
</dbReference>